<proteinExistence type="predicted"/>
<reference evidence="1 2" key="1">
    <citation type="submission" date="2016-07" db="EMBL/GenBank/DDBJ databases">
        <title>Multiple horizontal gene transfer events from other fungi enriched the ability of initially mycotrophic Trichoderma (Ascomycota) to feed on dead plant biomass.</title>
        <authorList>
            <consortium name="DOE Joint Genome Institute"/>
            <person name="Aerts A."/>
            <person name="Atanasova L."/>
            <person name="Chenthamara K."/>
            <person name="Zhang J."/>
            <person name="Grujic M."/>
            <person name="Henrissat B."/>
            <person name="Kuo A."/>
            <person name="Salamov A."/>
            <person name="Lipzen A."/>
            <person name="Labutti K."/>
            <person name="Barry K."/>
            <person name="Miao Y."/>
            <person name="Rahimi M.J."/>
            <person name="Shen Q."/>
            <person name="Grigoriev I.V."/>
            <person name="Kubicek C.P."/>
            <person name="Druzhinina I.S."/>
        </authorList>
    </citation>
    <scope>NUCLEOTIDE SEQUENCE [LARGE SCALE GENOMIC DNA]</scope>
    <source>
        <strain evidence="1 2">ATCC 18648</strain>
    </source>
</reference>
<organism evidence="1 2">
    <name type="scientific">Trichoderma longibrachiatum ATCC 18648</name>
    <dbReference type="NCBI Taxonomy" id="983965"/>
    <lineage>
        <taxon>Eukaryota</taxon>
        <taxon>Fungi</taxon>
        <taxon>Dikarya</taxon>
        <taxon>Ascomycota</taxon>
        <taxon>Pezizomycotina</taxon>
        <taxon>Sordariomycetes</taxon>
        <taxon>Hypocreomycetidae</taxon>
        <taxon>Hypocreales</taxon>
        <taxon>Hypocreaceae</taxon>
        <taxon>Trichoderma</taxon>
    </lineage>
</organism>
<gene>
    <name evidence="1" type="ORF">M440DRAFT_1404704</name>
</gene>
<protein>
    <submittedName>
        <fullName evidence="1">Uncharacterized protein</fullName>
    </submittedName>
</protein>
<dbReference type="EMBL" id="KZ679139">
    <property type="protein sequence ID" value="PTB72978.1"/>
    <property type="molecule type" value="Genomic_DNA"/>
</dbReference>
<evidence type="ECO:0000313" key="2">
    <source>
        <dbReference type="Proteomes" id="UP000240760"/>
    </source>
</evidence>
<evidence type="ECO:0000313" key="1">
    <source>
        <dbReference type="EMBL" id="PTB72978.1"/>
    </source>
</evidence>
<dbReference type="Proteomes" id="UP000240760">
    <property type="component" value="Unassembled WGS sequence"/>
</dbReference>
<sequence length="70" mass="7654">MAGLVWLSVSAGPFPFCRYHRALMGSSGWAVVRVSGYSKAPGPMLMLMLRLSVPDLPQWKNPLHVLSVAD</sequence>
<name>A0A2T4BUL0_TRILO</name>
<dbReference type="AlphaFoldDB" id="A0A2T4BUL0"/>
<keyword evidence="2" id="KW-1185">Reference proteome</keyword>
<accession>A0A2T4BUL0</accession>